<gene>
    <name evidence="1" type="ORF">OHB35_52525</name>
</gene>
<protein>
    <submittedName>
        <fullName evidence="1">Uncharacterized protein</fullName>
    </submittedName>
</protein>
<dbReference type="RefSeq" id="WP_326762719.1">
    <property type="nucleotide sequence ID" value="NZ_CP109135.1"/>
</dbReference>
<evidence type="ECO:0000313" key="1">
    <source>
        <dbReference type="EMBL" id="WSD21181.1"/>
    </source>
</evidence>
<evidence type="ECO:0000313" key="2">
    <source>
        <dbReference type="Proteomes" id="UP001340816"/>
    </source>
</evidence>
<keyword evidence="2" id="KW-1185">Reference proteome</keyword>
<proteinExistence type="predicted"/>
<sequence length="128" mass="14043">MHIPPAASRSERFDAAGLADAVRDVLEHAARLGKTVPFASLCAQIKGLSGLTESDQMCVLQRVKPTSRPRSPIPQRPVLLAALITTDAGTMHPFYPRLADHAGHPLPQQADSVWTDTIKILQDRYCHR</sequence>
<name>A0ABZ1HRG9_STRPH</name>
<dbReference type="EMBL" id="CP109135">
    <property type="protein sequence ID" value="WSD21181.1"/>
    <property type="molecule type" value="Genomic_DNA"/>
</dbReference>
<dbReference type="Proteomes" id="UP001340816">
    <property type="component" value="Chromosome"/>
</dbReference>
<organism evidence="1 2">
    <name type="scientific">Streptomyces phaeochromogenes</name>
    <dbReference type="NCBI Taxonomy" id="1923"/>
    <lineage>
        <taxon>Bacteria</taxon>
        <taxon>Bacillati</taxon>
        <taxon>Actinomycetota</taxon>
        <taxon>Actinomycetes</taxon>
        <taxon>Kitasatosporales</taxon>
        <taxon>Streptomycetaceae</taxon>
        <taxon>Streptomyces</taxon>
        <taxon>Streptomyces phaeochromogenes group</taxon>
    </lineage>
</organism>
<reference evidence="1 2" key="1">
    <citation type="submission" date="2022-10" db="EMBL/GenBank/DDBJ databases">
        <title>The complete genomes of actinobacterial strains from the NBC collection.</title>
        <authorList>
            <person name="Joergensen T.S."/>
            <person name="Alvarez Arevalo M."/>
            <person name="Sterndorff E.B."/>
            <person name="Faurdal D."/>
            <person name="Vuksanovic O."/>
            <person name="Mourched A.-S."/>
            <person name="Charusanti P."/>
            <person name="Shaw S."/>
            <person name="Blin K."/>
            <person name="Weber T."/>
        </authorList>
    </citation>
    <scope>NUCLEOTIDE SEQUENCE [LARGE SCALE GENOMIC DNA]</scope>
    <source>
        <strain evidence="1 2">NBC 01752</strain>
    </source>
</reference>
<accession>A0ABZ1HRG9</accession>